<feature type="signal peptide" evidence="9">
    <location>
        <begin position="1"/>
        <end position="31"/>
    </location>
</feature>
<evidence type="ECO:0000256" key="8">
    <source>
        <dbReference type="SAM" id="Phobius"/>
    </source>
</evidence>
<dbReference type="Gene3D" id="3.30.200.20">
    <property type="entry name" value="Phosphorylase Kinase, domain 1"/>
    <property type="match status" value="1"/>
</dbReference>
<dbReference type="EMBL" id="JABTTQ020001954">
    <property type="protein sequence ID" value="KAK6126934.1"/>
    <property type="molecule type" value="Genomic_DNA"/>
</dbReference>
<comment type="caution">
    <text evidence="11">The sequence shown here is derived from an EMBL/GenBank/DDBJ whole genome shotgun (WGS) entry which is preliminary data.</text>
</comment>
<reference evidence="11 12" key="1">
    <citation type="journal article" date="2021" name="Comput. Struct. Biotechnol. J.">
        <title>De novo genome assembly of the potent medicinal plant Rehmannia glutinosa using nanopore technology.</title>
        <authorList>
            <person name="Ma L."/>
            <person name="Dong C."/>
            <person name="Song C."/>
            <person name="Wang X."/>
            <person name="Zheng X."/>
            <person name="Niu Y."/>
            <person name="Chen S."/>
            <person name="Feng W."/>
        </authorList>
    </citation>
    <scope>NUCLEOTIDE SEQUENCE [LARGE SCALE GENOMIC DNA]</scope>
    <source>
        <strain evidence="11">DH-2019</strain>
    </source>
</reference>
<proteinExistence type="predicted"/>
<dbReference type="PANTHER" id="PTHR48056">
    <property type="entry name" value="LRR RECEPTOR-LIKE SERINE/THREONINE-PROTEIN KINASE-RELATED"/>
    <property type="match status" value="1"/>
</dbReference>
<dbReference type="SUPFAM" id="SSF52058">
    <property type="entry name" value="L domain-like"/>
    <property type="match status" value="1"/>
</dbReference>
<accession>A0ABR0UW45</accession>
<dbReference type="InterPro" id="IPR011009">
    <property type="entry name" value="Kinase-like_dom_sf"/>
</dbReference>
<evidence type="ECO:0000256" key="2">
    <source>
        <dbReference type="ARBA" id="ARBA00022614"/>
    </source>
</evidence>
<organism evidence="11 12">
    <name type="scientific">Rehmannia glutinosa</name>
    <name type="common">Chinese foxglove</name>
    <dbReference type="NCBI Taxonomy" id="99300"/>
    <lineage>
        <taxon>Eukaryota</taxon>
        <taxon>Viridiplantae</taxon>
        <taxon>Streptophyta</taxon>
        <taxon>Embryophyta</taxon>
        <taxon>Tracheophyta</taxon>
        <taxon>Spermatophyta</taxon>
        <taxon>Magnoliopsida</taxon>
        <taxon>eudicotyledons</taxon>
        <taxon>Gunneridae</taxon>
        <taxon>Pentapetalae</taxon>
        <taxon>asterids</taxon>
        <taxon>lamiids</taxon>
        <taxon>Lamiales</taxon>
        <taxon>Orobanchaceae</taxon>
        <taxon>Rehmannieae</taxon>
        <taxon>Rehmannia</taxon>
    </lineage>
</organism>
<dbReference type="Pfam" id="PF00069">
    <property type="entry name" value="Pkinase"/>
    <property type="match status" value="1"/>
</dbReference>
<feature type="chain" id="PRO_5045048540" description="Protein kinase domain-containing protein" evidence="9">
    <location>
        <begin position="32"/>
        <end position="971"/>
    </location>
</feature>
<dbReference type="Pfam" id="PF13855">
    <property type="entry name" value="LRR_8"/>
    <property type="match status" value="1"/>
</dbReference>
<feature type="transmembrane region" description="Helical" evidence="8">
    <location>
        <begin position="628"/>
        <end position="652"/>
    </location>
</feature>
<dbReference type="Gene3D" id="1.10.510.10">
    <property type="entry name" value="Transferase(Phosphotransferase) domain 1"/>
    <property type="match status" value="1"/>
</dbReference>
<dbReference type="Gene3D" id="3.80.10.10">
    <property type="entry name" value="Ribonuclease Inhibitor"/>
    <property type="match status" value="5"/>
</dbReference>
<keyword evidence="9" id="KW-0732">Signal</keyword>
<dbReference type="InterPro" id="IPR032675">
    <property type="entry name" value="LRR_dom_sf"/>
</dbReference>
<evidence type="ECO:0000256" key="1">
    <source>
        <dbReference type="ARBA" id="ARBA00004370"/>
    </source>
</evidence>
<keyword evidence="7" id="KW-0325">Glycoprotein</keyword>
<protein>
    <recommendedName>
        <fullName evidence="10">Protein kinase domain-containing protein</fullName>
    </recommendedName>
</protein>
<dbReference type="Proteomes" id="UP001318860">
    <property type="component" value="Unassembled WGS sequence"/>
</dbReference>
<keyword evidence="12" id="KW-1185">Reference proteome</keyword>
<evidence type="ECO:0000256" key="3">
    <source>
        <dbReference type="ARBA" id="ARBA00022692"/>
    </source>
</evidence>
<dbReference type="InterPro" id="IPR013210">
    <property type="entry name" value="LRR_N_plant-typ"/>
</dbReference>
<keyword evidence="6 8" id="KW-0472">Membrane</keyword>
<dbReference type="InterPro" id="IPR000719">
    <property type="entry name" value="Prot_kinase_dom"/>
</dbReference>
<evidence type="ECO:0000256" key="7">
    <source>
        <dbReference type="ARBA" id="ARBA00023180"/>
    </source>
</evidence>
<evidence type="ECO:0000256" key="6">
    <source>
        <dbReference type="ARBA" id="ARBA00023136"/>
    </source>
</evidence>
<keyword evidence="2" id="KW-0433">Leucine-rich repeat</keyword>
<keyword evidence="5 8" id="KW-1133">Transmembrane helix</keyword>
<dbReference type="InterPro" id="IPR050647">
    <property type="entry name" value="Plant_LRR-RLKs"/>
</dbReference>
<name>A0ABR0UW45_REHGL</name>
<evidence type="ECO:0000259" key="10">
    <source>
        <dbReference type="PROSITE" id="PS50011"/>
    </source>
</evidence>
<dbReference type="InterPro" id="IPR001611">
    <property type="entry name" value="Leu-rich_rpt"/>
</dbReference>
<evidence type="ECO:0000313" key="12">
    <source>
        <dbReference type="Proteomes" id="UP001318860"/>
    </source>
</evidence>
<keyword evidence="3 8" id="KW-0812">Transmembrane</keyword>
<evidence type="ECO:0000256" key="4">
    <source>
        <dbReference type="ARBA" id="ARBA00022737"/>
    </source>
</evidence>
<dbReference type="Pfam" id="PF00560">
    <property type="entry name" value="LRR_1"/>
    <property type="match status" value="5"/>
</dbReference>
<keyword evidence="4" id="KW-0677">Repeat</keyword>
<dbReference type="Pfam" id="PF08263">
    <property type="entry name" value="LRRNT_2"/>
    <property type="match status" value="1"/>
</dbReference>
<dbReference type="SUPFAM" id="SSF56112">
    <property type="entry name" value="Protein kinase-like (PK-like)"/>
    <property type="match status" value="1"/>
</dbReference>
<gene>
    <name evidence="11" type="ORF">DH2020_039321</name>
</gene>
<comment type="subcellular location">
    <subcellularLocation>
        <location evidence="1">Membrane</location>
    </subcellularLocation>
</comment>
<evidence type="ECO:0000256" key="9">
    <source>
        <dbReference type="SAM" id="SignalP"/>
    </source>
</evidence>
<sequence>MQFPMEILNPKYNLFLLMLFSLIMMMEPILATDPLSYALLSLKSEFIDNTNTLNDWYLPSDFKPSTQIYACSWTGVKCSQNSSKITTLDLSMKNLGGSLSGKQFNLFVDLVELNLSHNSFSGQLPVGIFNLTSLKTLDISRNNFSGIFPSGIFNLQNLVVLDAFSNSFSGPLPGDVSRIESLKNLNFAGSYFSGPIPADYGNFRAIEFIHLAGNFLSGNIPSELGNLKTLSHMEIGYNSYEGEIPWHFGNMSDLVYLDIADANISGSIPKEFSNLTKLESLFLFRNQINGKIPWEISKILTLKSLDLSDNLLSGQIPESFSELKNLRLLSLMYNDLSGPVPQGIAKLPQLDTLLIWNNYFTGSLPEDLGRFSRLKHLDVSTNYFVGNIPSDICVGGELQKLILFSNNFTGGLFPSISNCSSLVRLRLEDNSFSGEISLQFGNLPHISYVDLSRNRFTGGISSDVDQAYELQYFNVSYNSKLGGILPMKLWSLPNLQNFSMVSCGVSANIPPFENCKSVSVIELRLNNLSGDIPKSVSNCKHLLIMDLANNNLTGSIPAELASSSSLRLLNVSYNDISGSIPSNRAFKTMDRSAFFGNPKLCGAPLRPCRRENDISNGLELGSRRAQKLAWVLILCAVIVLFIMAAVFGIVYFKRGSNGQWKMVVFNGLPQFTAKDVLRSFDYVETLPDSIGKVVLPTGITVSAKKIEWGPKEMKVMLESLTRIGNARHENLTRLLGICYNNRLAYLLYDYLPNGNLAEKIGMRRDWETKCKILIGVARALCFLHHDCYPAIPHGNLKASNIIFDENMEPHLAEYGLSSIVGSSNSPLPAKIRKETDQIPKLPLFLLLNRKIYRFQSINIIYLDRRISNIHKRELYKDVYNFGELILEVLTNGRLANASEITQHAQREDLIKEGANENDIVLSRSFQEDVRSAIEVALQCTRSRPSDRPSMQEALKLLSGLKSVTNGMARKA</sequence>
<evidence type="ECO:0000313" key="11">
    <source>
        <dbReference type="EMBL" id="KAK6126934.1"/>
    </source>
</evidence>
<evidence type="ECO:0000256" key="5">
    <source>
        <dbReference type="ARBA" id="ARBA00022989"/>
    </source>
</evidence>
<dbReference type="PANTHER" id="PTHR48056:SF25">
    <property type="entry name" value="PROTEIN KINASE DOMAIN-CONTAINING PROTEIN"/>
    <property type="match status" value="1"/>
</dbReference>
<dbReference type="SUPFAM" id="SSF52047">
    <property type="entry name" value="RNI-like"/>
    <property type="match status" value="1"/>
</dbReference>
<feature type="domain" description="Protein kinase" evidence="10">
    <location>
        <begin position="636"/>
        <end position="960"/>
    </location>
</feature>
<dbReference type="PROSITE" id="PS50011">
    <property type="entry name" value="PROTEIN_KINASE_DOM"/>
    <property type="match status" value="1"/>
</dbReference>